<name>A0A917Z204_9ACTN</name>
<dbReference type="PANTHER" id="PTHR30024">
    <property type="entry name" value="ALIPHATIC SULFONATES-BINDING PROTEIN-RELATED"/>
    <property type="match status" value="1"/>
</dbReference>
<comment type="subcellular location">
    <subcellularLocation>
        <location evidence="1">Periplasm</location>
    </subcellularLocation>
</comment>
<dbReference type="GO" id="GO:0042918">
    <property type="term" value="P:alkanesulfonate transmembrane transport"/>
    <property type="evidence" value="ECO:0007669"/>
    <property type="project" value="TreeGrafter"/>
</dbReference>
<dbReference type="Gene3D" id="3.40.190.10">
    <property type="entry name" value="Periplasmic binding protein-like II"/>
    <property type="match status" value="2"/>
</dbReference>
<evidence type="ECO:0000256" key="4">
    <source>
        <dbReference type="SAM" id="SignalP"/>
    </source>
</evidence>
<dbReference type="EMBL" id="BMNH01000012">
    <property type="protein sequence ID" value="GGO72872.1"/>
    <property type="molecule type" value="Genomic_DNA"/>
</dbReference>
<evidence type="ECO:0000256" key="3">
    <source>
        <dbReference type="ARBA" id="ARBA00022729"/>
    </source>
</evidence>
<keyword evidence="7" id="KW-1185">Reference proteome</keyword>
<evidence type="ECO:0000256" key="2">
    <source>
        <dbReference type="ARBA" id="ARBA00010742"/>
    </source>
</evidence>
<dbReference type="Proteomes" id="UP000646523">
    <property type="component" value="Unassembled WGS sequence"/>
</dbReference>
<dbReference type="PROSITE" id="PS51257">
    <property type="entry name" value="PROKAR_LIPOPROTEIN"/>
    <property type="match status" value="1"/>
</dbReference>
<dbReference type="AlphaFoldDB" id="A0A917Z204"/>
<organism evidence="6 7">
    <name type="scientific">Nonomuraea cavernae</name>
    <dbReference type="NCBI Taxonomy" id="2045107"/>
    <lineage>
        <taxon>Bacteria</taxon>
        <taxon>Bacillati</taxon>
        <taxon>Actinomycetota</taxon>
        <taxon>Actinomycetes</taxon>
        <taxon>Streptosporangiales</taxon>
        <taxon>Streptosporangiaceae</taxon>
        <taxon>Nonomuraea</taxon>
    </lineage>
</organism>
<dbReference type="GO" id="GO:0042597">
    <property type="term" value="C:periplasmic space"/>
    <property type="evidence" value="ECO:0007669"/>
    <property type="project" value="UniProtKB-SubCell"/>
</dbReference>
<evidence type="ECO:0000313" key="7">
    <source>
        <dbReference type="Proteomes" id="UP000646523"/>
    </source>
</evidence>
<sequence>MSRLRVLAAALGVGALLLSTAACAADDEPVAARADLGAVVPVEGCGADSYVDPADLSPTRRVARCAANSPAPQPLKEPATIRMTAASRSSSLAPIFVGMELGEFEKENLKVEFSVLPFADAMPQLAAGRVDISYGGTEAGLFNAVNQGLAIKWVLGNFIEPKSADLSQPQTGLWARRDIFSDPQNPKLAELKGKTLGSTVGAASAIAYPMNKALTEAGTSLQDMQIKQLPPTDLMPALANKAIDTAWLLDPYWLTAASSPDKYVLVGGQAPGEPLGGFYTGKSMLEERPEVLQAFVRAYIRTINTHLDGDYIKKENVLAAIVAGTQQPRESLTRTPALTFDWEIRKGTGEEEQKVFIAFKTVKYTEILPEDRYVDRSFYARAVGHTGS</sequence>
<dbReference type="RefSeq" id="WP_189125819.1">
    <property type="nucleotide sequence ID" value="NZ_BMNH01000012.1"/>
</dbReference>
<evidence type="ECO:0000313" key="6">
    <source>
        <dbReference type="EMBL" id="GGO72872.1"/>
    </source>
</evidence>
<proteinExistence type="inferred from homology"/>
<comment type="caution">
    <text evidence="6">The sequence shown here is derived from an EMBL/GenBank/DDBJ whole genome shotgun (WGS) entry which is preliminary data.</text>
</comment>
<dbReference type="PANTHER" id="PTHR30024:SF47">
    <property type="entry name" value="TAURINE-BINDING PERIPLASMIC PROTEIN"/>
    <property type="match status" value="1"/>
</dbReference>
<evidence type="ECO:0000256" key="1">
    <source>
        <dbReference type="ARBA" id="ARBA00004418"/>
    </source>
</evidence>
<protein>
    <recommendedName>
        <fullName evidence="5">SsuA/THI5-like domain-containing protein</fullName>
    </recommendedName>
</protein>
<dbReference type="InterPro" id="IPR015168">
    <property type="entry name" value="SsuA/THI5"/>
</dbReference>
<reference evidence="6" key="2">
    <citation type="submission" date="2020-09" db="EMBL/GenBank/DDBJ databases">
        <authorList>
            <person name="Sun Q."/>
            <person name="Zhou Y."/>
        </authorList>
    </citation>
    <scope>NUCLEOTIDE SEQUENCE</scope>
    <source>
        <strain evidence="6">CGMCC 4.7368</strain>
    </source>
</reference>
<dbReference type="Pfam" id="PF09084">
    <property type="entry name" value="NMT1"/>
    <property type="match status" value="1"/>
</dbReference>
<feature type="domain" description="SsuA/THI5-like" evidence="5">
    <location>
        <begin position="92"/>
        <end position="303"/>
    </location>
</feature>
<reference evidence="6" key="1">
    <citation type="journal article" date="2014" name="Int. J. Syst. Evol. Microbiol.">
        <title>Complete genome sequence of Corynebacterium casei LMG S-19264T (=DSM 44701T), isolated from a smear-ripened cheese.</title>
        <authorList>
            <consortium name="US DOE Joint Genome Institute (JGI-PGF)"/>
            <person name="Walter F."/>
            <person name="Albersmeier A."/>
            <person name="Kalinowski J."/>
            <person name="Ruckert C."/>
        </authorList>
    </citation>
    <scope>NUCLEOTIDE SEQUENCE</scope>
    <source>
        <strain evidence="6">CGMCC 4.7368</strain>
    </source>
</reference>
<feature type="signal peptide" evidence="4">
    <location>
        <begin position="1"/>
        <end position="24"/>
    </location>
</feature>
<keyword evidence="3 4" id="KW-0732">Signal</keyword>
<gene>
    <name evidence="6" type="ORF">GCM10012289_41990</name>
</gene>
<dbReference type="SUPFAM" id="SSF53850">
    <property type="entry name" value="Periplasmic binding protein-like II"/>
    <property type="match status" value="1"/>
</dbReference>
<comment type="similarity">
    <text evidence="2">Belongs to the bacterial solute-binding protein SsuA/TauA family.</text>
</comment>
<evidence type="ECO:0000259" key="5">
    <source>
        <dbReference type="Pfam" id="PF09084"/>
    </source>
</evidence>
<feature type="chain" id="PRO_5037594961" description="SsuA/THI5-like domain-containing protein" evidence="4">
    <location>
        <begin position="25"/>
        <end position="388"/>
    </location>
</feature>
<accession>A0A917Z204</accession>